<evidence type="ECO:0000256" key="1">
    <source>
        <dbReference type="SAM" id="Phobius"/>
    </source>
</evidence>
<protein>
    <submittedName>
        <fullName evidence="2">Uncharacterized protein</fullName>
    </submittedName>
</protein>
<evidence type="ECO:0000313" key="2">
    <source>
        <dbReference type="EMBL" id="PJA45533.1"/>
    </source>
</evidence>
<keyword evidence="1" id="KW-0812">Transmembrane</keyword>
<gene>
    <name evidence="2" type="ORF">CO174_02390</name>
</gene>
<feature type="transmembrane region" description="Helical" evidence="1">
    <location>
        <begin position="20"/>
        <end position="41"/>
    </location>
</feature>
<keyword evidence="1" id="KW-0472">Membrane</keyword>
<keyword evidence="1" id="KW-1133">Transmembrane helix</keyword>
<reference evidence="3" key="1">
    <citation type="submission" date="2017-09" db="EMBL/GenBank/DDBJ databases">
        <title>Depth-based differentiation of microbial function through sediment-hosted aquifers and enrichment of novel symbionts in the deep terrestrial subsurface.</title>
        <authorList>
            <person name="Probst A.J."/>
            <person name="Ladd B."/>
            <person name="Jarett J.K."/>
            <person name="Geller-Mcgrath D.E."/>
            <person name="Sieber C.M.K."/>
            <person name="Emerson J.B."/>
            <person name="Anantharaman K."/>
            <person name="Thomas B.C."/>
            <person name="Malmstrom R."/>
            <person name="Stieglmeier M."/>
            <person name="Klingl A."/>
            <person name="Woyke T."/>
            <person name="Ryan C.M."/>
            <person name="Banfield J.F."/>
        </authorList>
    </citation>
    <scope>NUCLEOTIDE SEQUENCE [LARGE SCALE GENOMIC DNA]</scope>
</reference>
<organism evidence="2 3">
    <name type="scientific">Candidatus Uhrbacteria bacterium CG_4_9_14_3_um_filter_50_9</name>
    <dbReference type="NCBI Taxonomy" id="1975035"/>
    <lineage>
        <taxon>Bacteria</taxon>
        <taxon>Candidatus Uhriibacteriota</taxon>
    </lineage>
</organism>
<proteinExistence type="predicted"/>
<dbReference type="EMBL" id="PFWU01000030">
    <property type="protein sequence ID" value="PJA45533.1"/>
    <property type="molecule type" value="Genomic_DNA"/>
</dbReference>
<dbReference type="AlphaFoldDB" id="A0A2M7XCE7"/>
<sequence length="90" mass="10410">MHVGFSHTHLPPVHLSSMLYALRISYPVILLYFLFAASIYVDFQSNYKGLAFMIFAVGCIGTLYQKTWHKYLTICTMPVYDKKLHSAHDH</sequence>
<accession>A0A2M7XCE7</accession>
<feature type="transmembrane region" description="Helical" evidence="1">
    <location>
        <begin position="47"/>
        <end position="64"/>
    </location>
</feature>
<comment type="caution">
    <text evidence="2">The sequence shown here is derived from an EMBL/GenBank/DDBJ whole genome shotgun (WGS) entry which is preliminary data.</text>
</comment>
<evidence type="ECO:0000313" key="3">
    <source>
        <dbReference type="Proteomes" id="UP000229385"/>
    </source>
</evidence>
<name>A0A2M7XCE7_9BACT</name>
<dbReference type="Proteomes" id="UP000229385">
    <property type="component" value="Unassembled WGS sequence"/>
</dbReference>